<keyword evidence="3" id="KW-1185">Reference proteome</keyword>
<evidence type="ECO:0000256" key="1">
    <source>
        <dbReference type="SAM" id="Phobius"/>
    </source>
</evidence>
<feature type="transmembrane region" description="Helical" evidence="1">
    <location>
        <begin position="91"/>
        <end position="109"/>
    </location>
</feature>
<keyword evidence="1" id="KW-1133">Transmembrane helix</keyword>
<feature type="transmembrane region" description="Helical" evidence="1">
    <location>
        <begin position="330"/>
        <end position="353"/>
    </location>
</feature>
<feature type="transmembrane region" description="Helical" evidence="1">
    <location>
        <begin position="188"/>
        <end position="209"/>
    </location>
</feature>
<feature type="transmembrane region" description="Helical" evidence="1">
    <location>
        <begin position="290"/>
        <end position="310"/>
    </location>
</feature>
<protein>
    <recommendedName>
        <fullName evidence="4">O-antigen ligase</fullName>
    </recommendedName>
</protein>
<dbReference type="Proteomes" id="UP000295722">
    <property type="component" value="Unassembled WGS sequence"/>
</dbReference>
<reference evidence="2 3" key="1">
    <citation type="submission" date="2019-03" db="EMBL/GenBank/DDBJ databases">
        <title>Paraburkholderia sp. 4M-K11, isolated from subtropical forest soil.</title>
        <authorList>
            <person name="Gao Z.-H."/>
            <person name="Qiu L.-H."/>
        </authorList>
    </citation>
    <scope>NUCLEOTIDE SEQUENCE [LARGE SCALE GENOMIC DNA]</scope>
    <source>
        <strain evidence="2 3">4M-K11</strain>
    </source>
</reference>
<evidence type="ECO:0000313" key="3">
    <source>
        <dbReference type="Proteomes" id="UP000295722"/>
    </source>
</evidence>
<name>A0A4R5MCL0_9BURK</name>
<dbReference type="EMBL" id="SMRP01000003">
    <property type="protein sequence ID" value="TDG24434.1"/>
    <property type="molecule type" value="Genomic_DNA"/>
</dbReference>
<dbReference type="AlphaFoldDB" id="A0A4R5MCL0"/>
<comment type="caution">
    <text evidence="2">The sequence shown here is derived from an EMBL/GenBank/DDBJ whole genome shotgun (WGS) entry which is preliminary data.</text>
</comment>
<keyword evidence="1" id="KW-0812">Transmembrane</keyword>
<dbReference type="OrthoDB" id="9090524at2"/>
<keyword evidence="1" id="KW-0472">Membrane</keyword>
<feature type="transmembrane region" description="Helical" evidence="1">
    <location>
        <begin position="381"/>
        <end position="401"/>
    </location>
</feature>
<proteinExistence type="predicted"/>
<feature type="transmembrane region" description="Helical" evidence="1">
    <location>
        <begin position="159"/>
        <end position="176"/>
    </location>
</feature>
<feature type="transmembrane region" description="Helical" evidence="1">
    <location>
        <begin position="121"/>
        <end position="139"/>
    </location>
</feature>
<gene>
    <name evidence="2" type="ORF">EYW47_07665</name>
</gene>
<feature type="transmembrane region" description="Helical" evidence="1">
    <location>
        <begin position="360"/>
        <end position="375"/>
    </location>
</feature>
<organism evidence="2 3">
    <name type="scientific">Paraburkholderia silviterrae</name>
    <dbReference type="NCBI Taxonomy" id="2528715"/>
    <lineage>
        <taxon>Bacteria</taxon>
        <taxon>Pseudomonadati</taxon>
        <taxon>Pseudomonadota</taxon>
        <taxon>Betaproteobacteria</taxon>
        <taxon>Burkholderiales</taxon>
        <taxon>Burkholderiaceae</taxon>
        <taxon>Paraburkholderia</taxon>
    </lineage>
</organism>
<accession>A0A4R5MCL0</accession>
<feature type="transmembrane region" description="Helical" evidence="1">
    <location>
        <begin position="66"/>
        <end position="85"/>
    </location>
</feature>
<dbReference type="RefSeq" id="WP_133194282.1">
    <property type="nucleotide sequence ID" value="NZ_JBHUCW010000006.1"/>
</dbReference>
<sequence>MIAGDVSYVGGGGGGRKSASYYFAICAISAKLVMDFFVPAREVNFLAFNILLVILFLLFRPRIYLGTRGVFCFLAIWLFFIFQVLRGLDNSIAYKMAGLPVLVVIFYSTGRGINNAAMKKLSVYIFAEFCVFFIVNYFISLAKGLTSSREFWNFEHANLLGSYVLCMLVPVNYLIISSGRLRGRLLGLCLMIMGYLSTSTGAFLLSVGVFVRARNFRVKNILLILISGIFLAGAGIFILSVADTATYAKIVAPFRLISDGGWERLVNEARNGGGIAYLTSDQQGSFTWRVYAYLVYMFYIFNEGWNYLLFGNGVGGYEVVWGGAMPHNDFILILVDYGLLFFTAWIFFFVWLLVKVWKKYPEWFVIVILVLFRLLCENNLYSYYVASTSCIIFSLIFGATVRETRNRSCAKGKA</sequence>
<evidence type="ECO:0000313" key="2">
    <source>
        <dbReference type="EMBL" id="TDG24434.1"/>
    </source>
</evidence>
<evidence type="ECO:0008006" key="4">
    <source>
        <dbReference type="Google" id="ProtNLM"/>
    </source>
</evidence>
<feature type="transmembrane region" description="Helical" evidence="1">
    <location>
        <begin position="43"/>
        <end position="59"/>
    </location>
</feature>
<feature type="transmembrane region" description="Helical" evidence="1">
    <location>
        <begin position="221"/>
        <end position="242"/>
    </location>
</feature>